<evidence type="ECO:0000313" key="2">
    <source>
        <dbReference type="Proteomes" id="UP000694546"/>
    </source>
</evidence>
<evidence type="ECO:0008006" key="3">
    <source>
        <dbReference type="Google" id="ProtNLM"/>
    </source>
</evidence>
<reference evidence="1" key="1">
    <citation type="submission" date="2025-08" db="UniProtKB">
        <authorList>
            <consortium name="Ensembl"/>
        </authorList>
    </citation>
    <scope>IDENTIFICATION</scope>
</reference>
<dbReference type="Ensembl" id="ENSGMOT00000051832.1">
    <property type="protein sequence ID" value="ENSGMOP00000065832.1"/>
    <property type="gene ID" value="ENSGMOG00000026631.1"/>
</dbReference>
<protein>
    <recommendedName>
        <fullName evidence="3">F5/8 type C domain-containing protein</fullName>
    </recommendedName>
</protein>
<reference evidence="1" key="2">
    <citation type="submission" date="2025-09" db="UniProtKB">
        <authorList>
            <consortium name="Ensembl"/>
        </authorList>
    </citation>
    <scope>IDENTIFICATION</scope>
</reference>
<name>A0A8C5D0P1_GADMO</name>
<dbReference type="SUPFAM" id="SSF49785">
    <property type="entry name" value="Galactose-binding domain-like"/>
    <property type="match status" value="1"/>
</dbReference>
<organism evidence="1 2">
    <name type="scientific">Gadus morhua</name>
    <name type="common">Atlantic cod</name>
    <dbReference type="NCBI Taxonomy" id="8049"/>
    <lineage>
        <taxon>Eukaryota</taxon>
        <taxon>Metazoa</taxon>
        <taxon>Chordata</taxon>
        <taxon>Craniata</taxon>
        <taxon>Vertebrata</taxon>
        <taxon>Euteleostomi</taxon>
        <taxon>Actinopterygii</taxon>
        <taxon>Neopterygii</taxon>
        <taxon>Teleostei</taxon>
        <taxon>Neoteleostei</taxon>
        <taxon>Acanthomorphata</taxon>
        <taxon>Zeiogadaria</taxon>
        <taxon>Gadariae</taxon>
        <taxon>Gadiformes</taxon>
        <taxon>Gadoidei</taxon>
        <taxon>Gadidae</taxon>
        <taxon>Gadus</taxon>
    </lineage>
</organism>
<dbReference type="GO" id="GO:0005929">
    <property type="term" value="C:cilium"/>
    <property type="evidence" value="ECO:0007669"/>
    <property type="project" value="TreeGrafter"/>
</dbReference>
<dbReference type="InterPro" id="IPR033558">
    <property type="entry name" value="IFT25"/>
</dbReference>
<keyword evidence="2" id="KW-1185">Reference proteome</keyword>
<evidence type="ECO:0000313" key="1">
    <source>
        <dbReference type="Ensembl" id="ENSGMOP00000065832.1"/>
    </source>
</evidence>
<dbReference type="PANTHER" id="PTHR33906:SF1">
    <property type="entry name" value="INTRAFLAGELLAR TRANSPORT PROTEIN 25 HOMOLOG"/>
    <property type="match status" value="1"/>
</dbReference>
<dbReference type="GO" id="GO:0030992">
    <property type="term" value="C:intraciliary transport particle B"/>
    <property type="evidence" value="ECO:0007669"/>
    <property type="project" value="InterPro"/>
</dbReference>
<dbReference type="Gene3D" id="2.60.120.260">
    <property type="entry name" value="Galactose-binding domain-like"/>
    <property type="match status" value="1"/>
</dbReference>
<dbReference type="PANTHER" id="PTHR33906">
    <property type="entry name" value="INTRAFLAGELLAR TRANSPORT PROTEIN 25 HOMOLOG"/>
    <property type="match status" value="1"/>
</dbReference>
<sequence length="157" mass="17216">MTGSSLGALGGKVVLASSSDEAQPPRNIIDGNAETFWLSTGMFPQEFIVRLAETTGIDQVTIDSYNAKRNHCFPSAVHHHLGIRSFCLSAQGQHSDLVFQGPALARCPFPKCIGASSVIFLYLSMAWPSVSHCVKLLRKLLYRQSVWRTSIIHVVCL</sequence>
<dbReference type="Proteomes" id="UP000694546">
    <property type="component" value="Chromosome 6"/>
</dbReference>
<dbReference type="AlphaFoldDB" id="A0A8C5D0P1"/>
<dbReference type="GO" id="GO:0042073">
    <property type="term" value="P:intraciliary transport"/>
    <property type="evidence" value="ECO:0007669"/>
    <property type="project" value="InterPro"/>
</dbReference>
<dbReference type="GO" id="GO:0005813">
    <property type="term" value="C:centrosome"/>
    <property type="evidence" value="ECO:0007669"/>
    <property type="project" value="TreeGrafter"/>
</dbReference>
<proteinExistence type="predicted"/>
<dbReference type="GeneTree" id="ENSGT00940000172533"/>
<accession>A0A8C5D0P1</accession>
<dbReference type="InterPro" id="IPR008979">
    <property type="entry name" value="Galactose-bd-like_sf"/>
</dbReference>